<evidence type="ECO:0000313" key="3">
    <source>
        <dbReference type="Proteomes" id="UP000229366"/>
    </source>
</evidence>
<name>A0A2M8VJJ7_9BURK</name>
<dbReference type="Proteomes" id="UP000229366">
    <property type="component" value="Unassembled WGS sequence"/>
</dbReference>
<dbReference type="AlphaFoldDB" id="A0A2M8VJJ7"/>
<feature type="transmembrane region" description="Helical" evidence="1">
    <location>
        <begin position="43"/>
        <end position="66"/>
    </location>
</feature>
<gene>
    <name evidence="2" type="ORF">B0G85_1773</name>
</gene>
<evidence type="ECO:0000313" key="2">
    <source>
        <dbReference type="EMBL" id="PJI77170.1"/>
    </source>
</evidence>
<comment type="caution">
    <text evidence="2">The sequence shown here is derived from an EMBL/GenBank/DDBJ whole genome shotgun (WGS) entry which is preliminary data.</text>
</comment>
<keyword evidence="1" id="KW-0472">Membrane</keyword>
<keyword evidence="1" id="KW-0812">Transmembrane</keyword>
<dbReference type="EMBL" id="PGTX01000004">
    <property type="protein sequence ID" value="PJI77170.1"/>
    <property type="molecule type" value="Genomic_DNA"/>
</dbReference>
<organism evidence="2 3">
    <name type="scientific">Polynucleobacter brandtiae</name>
    <dbReference type="NCBI Taxonomy" id="1938816"/>
    <lineage>
        <taxon>Bacteria</taxon>
        <taxon>Pseudomonadati</taxon>
        <taxon>Pseudomonadota</taxon>
        <taxon>Betaproteobacteria</taxon>
        <taxon>Burkholderiales</taxon>
        <taxon>Burkholderiaceae</taxon>
        <taxon>Polynucleobacter</taxon>
    </lineage>
</organism>
<proteinExistence type="predicted"/>
<evidence type="ECO:0000256" key="1">
    <source>
        <dbReference type="SAM" id="Phobius"/>
    </source>
</evidence>
<sequence length="67" mass="6661">MGSANDGIAFPVADLGSGFNVLGTLADGPSTDDLTPPVTATGIALFAFLLAAQLLVKAATVILPFLT</sequence>
<accession>A0A2M8VJJ7</accession>
<keyword evidence="1" id="KW-1133">Transmembrane helix</keyword>
<protein>
    <submittedName>
        <fullName evidence="2">Uncharacterized protein</fullName>
    </submittedName>
</protein>
<keyword evidence="3" id="KW-1185">Reference proteome</keyword>
<reference evidence="2 3" key="1">
    <citation type="submission" date="2017-11" db="EMBL/GenBank/DDBJ databases">
        <title>Genomic Encyclopedia of Type Strains, Phase III (KMG-III): the genomes of soil and plant-associated and newly described type strains.</title>
        <authorList>
            <person name="Whitman W."/>
        </authorList>
    </citation>
    <scope>NUCLEOTIDE SEQUENCE [LARGE SCALE GENOMIC DNA]</scope>
    <source>
        <strain evidence="2 3">UB-Domo-W1</strain>
    </source>
</reference>